<dbReference type="InterPro" id="IPR012338">
    <property type="entry name" value="Beta-lactam/transpept-like"/>
</dbReference>
<dbReference type="InterPro" id="IPR001466">
    <property type="entry name" value="Beta-lactam-related"/>
</dbReference>
<gene>
    <name evidence="2" type="ORF">GYN08_07805</name>
</gene>
<keyword evidence="3" id="KW-1185">Reference proteome</keyword>
<comment type="caution">
    <text evidence="2">The sequence shown here is derived from an EMBL/GenBank/DDBJ whole genome shotgun (WGS) entry which is preliminary data.</text>
</comment>
<evidence type="ECO:0000313" key="3">
    <source>
        <dbReference type="Proteomes" id="UP000800303"/>
    </source>
</evidence>
<sequence>MIAGQNEYAALPKIIERAGLEVNSLVLLRGGRSVLEWYRKPYRRGVPQLLYSLSKSFTSIAVGIACDRGLLKLDDPIVSFFPDKLSAGIGASPNLAAMKVRHLLSMTAGHEGDIYPAVVSREDWAAAFLEQPVEREPGTHYRYSTPSSYMLSAVVERVSGMNLVDFLMPTLFDPLGIARPAWEVCPLGVTAGGMGLSLATEDVAKVGQMLLDGGLYDGRRILSAEYVKQASSEQSDNRAGVGPERIDSAQGYGFQFHLCRFGAYRGDGSFGQLCLISPKHGLVAAAGCAFPSMGKLQTLLDFIFELSGEAPPRVDRSAEETDADLEAKAISGEFASRMPFIPGAVYELEDNPAGLLSVSFRLTKGGLELTADYGGEDERSGTLPFDFGRPLEAEGVFVKDLSLHRQRVVTSAESAGEGERILRLTMRYIETPYIAVHTIREADGGIEWRFSLNVSFGFKTYKALGRMNGTRAEIRHPSRR</sequence>
<dbReference type="PANTHER" id="PTHR43283:SF7">
    <property type="entry name" value="BETA-LACTAMASE-RELATED DOMAIN-CONTAINING PROTEIN"/>
    <property type="match status" value="1"/>
</dbReference>
<dbReference type="PANTHER" id="PTHR43283">
    <property type="entry name" value="BETA-LACTAMASE-RELATED"/>
    <property type="match status" value="1"/>
</dbReference>
<dbReference type="RefSeq" id="WP_166273623.1">
    <property type="nucleotide sequence ID" value="NZ_JAAFGS010000002.1"/>
</dbReference>
<evidence type="ECO:0000313" key="2">
    <source>
        <dbReference type="EMBL" id="NGZ75220.1"/>
    </source>
</evidence>
<evidence type="ECO:0000259" key="1">
    <source>
        <dbReference type="Pfam" id="PF00144"/>
    </source>
</evidence>
<feature type="domain" description="Beta-lactamase-related" evidence="1">
    <location>
        <begin position="24"/>
        <end position="285"/>
    </location>
</feature>
<reference evidence="2 3" key="1">
    <citation type="submission" date="2020-01" db="EMBL/GenBank/DDBJ databases">
        <title>Polyphasic characterisation and genomic insights into a novel alkali tolerant bacterium VR-M41.</title>
        <authorList>
            <person name="Vemuluri V.R."/>
        </authorList>
    </citation>
    <scope>NUCLEOTIDE SEQUENCE [LARGE SCALE GENOMIC DNA]</scope>
    <source>
        <strain evidence="2 3">VR-M41</strain>
    </source>
</reference>
<proteinExistence type="predicted"/>
<dbReference type="Pfam" id="PF00144">
    <property type="entry name" value="Beta-lactamase"/>
    <property type="match status" value="1"/>
</dbReference>
<dbReference type="Proteomes" id="UP000800303">
    <property type="component" value="Unassembled WGS sequence"/>
</dbReference>
<protein>
    <submittedName>
        <fullName evidence="2">Beta-lactamase family protein</fullName>
    </submittedName>
</protein>
<dbReference type="InterPro" id="IPR050789">
    <property type="entry name" value="Diverse_Enzym_Activities"/>
</dbReference>
<accession>A0ABX0F459</accession>
<dbReference type="SUPFAM" id="SSF56601">
    <property type="entry name" value="beta-lactamase/transpeptidase-like"/>
    <property type="match status" value="1"/>
</dbReference>
<name>A0ABX0F459_9BACL</name>
<dbReference type="EMBL" id="JAAFGS010000002">
    <property type="protein sequence ID" value="NGZ75220.1"/>
    <property type="molecule type" value="Genomic_DNA"/>
</dbReference>
<organism evidence="2 3">
    <name type="scientific">Saccharibacillus alkalitolerans</name>
    <dbReference type="NCBI Taxonomy" id="2705290"/>
    <lineage>
        <taxon>Bacteria</taxon>
        <taxon>Bacillati</taxon>
        <taxon>Bacillota</taxon>
        <taxon>Bacilli</taxon>
        <taxon>Bacillales</taxon>
        <taxon>Paenibacillaceae</taxon>
        <taxon>Saccharibacillus</taxon>
    </lineage>
</organism>
<dbReference type="Gene3D" id="3.40.710.10">
    <property type="entry name" value="DD-peptidase/beta-lactamase superfamily"/>
    <property type="match status" value="1"/>
</dbReference>